<proteinExistence type="inferred from homology"/>
<feature type="region of interest" description="Disordered" evidence="6">
    <location>
        <begin position="96"/>
        <end position="120"/>
    </location>
</feature>
<dbReference type="PRINTS" id="PR00411">
    <property type="entry name" value="PNDRDTASEI"/>
</dbReference>
<keyword evidence="9" id="KW-1185">Reference proteome</keyword>
<keyword evidence="5" id="KW-0560">Oxidoreductase</keyword>
<dbReference type="InterPro" id="IPR036188">
    <property type="entry name" value="FAD/NAD-bd_sf"/>
</dbReference>
<dbReference type="Proteomes" id="UP000217676">
    <property type="component" value="Chromosome"/>
</dbReference>
<evidence type="ECO:0000259" key="7">
    <source>
        <dbReference type="Pfam" id="PF07992"/>
    </source>
</evidence>
<feature type="domain" description="FAD/NAD(P)-binding" evidence="7">
    <location>
        <begin position="14"/>
        <end position="308"/>
    </location>
</feature>
<dbReference type="InterPro" id="IPR023753">
    <property type="entry name" value="FAD/NAD-binding_dom"/>
</dbReference>
<dbReference type="AlphaFoldDB" id="A0A160P390"/>
<keyword evidence="4" id="KW-0274">FAD</keyword>
<dbReference type="PRINTS" id="PR00368">
    <property type="entry name" value="FADPNR"/>
</dbReference>
<evidence type="ECO:0000313" key="9">
    <source>
        <dbReference type="Proteomes" id="UP000217676"/>
    </source>
</evidence>
<comment type="similarity">
    <text evidence="2">Belongs to the NADH dehydrogenase family.</text>
</comment>
<comment type="cofactor">
    <cofactor evidence="1">
        <name>FAD</name>
        <dbReference type="ChEBI" id="CHEBI:57692"/>
    </cofactor>
</comment>
<reference evidence="8 9" key="1">
    <citation type="journal article" date="2016" name="Genome Announc.">
        <title>Complete Genome Sequence of Thiostrepton-Producing Streptomyces laurentii ATCC 31255.</title>
        <authorList>
            <person name="Doi K."/>
            <person name="Fujino Y."/>
            <person name="Nagayoshi Y."/>
            <person name="Ohshima T."/>
            <person name="Ogata S."/>
        </authorList>
    </citation>
    <scope>NUCLEOTIDE SEQUENCE [LARGE SCALE GENOMIC DNA]</scope>
    <source>
        <strain evidence="8 9">ATCC 31255</strain>
    </source>
</reference>
<evidence type="ECO:0000256" key="3">
    <source>
        <dbReference type="ARBA" id="ARBA00022630"/>
    </source>
</evidence>
<dbReference type="EMBL" id="AP017424">
    <property type="protein sequence ID" value="BAU84940.1"/>
    <property type="molecule type" value="Genomic_DNA"/>
</dbReference>
<dbReference type="GO" id="GO:0003955">
    <property type="term" value="F:NAD(P)H dehydrogenase (quinone) activity"/>
    <property type="evidence" value="ECO:0007669"/>
    <property type="project" value="TreeGrafter"/>
</dbReference>
<dbReference type="Gene3D" id="3.50.50.100">
    <property type="match status" value="1"/>
</dbReference>
<dbReference type="Pfam" id="PF07992">
    <property type="entry name" value="Pyr_redox_2"/>
    <property type="match status" value="1"/>
</dbReference>
<organism evidence="8 9">
    <name type="scientific">Streptomyces laurentii</name>
    <dbReference type="NCBI Taxonomy" id="39478"/>
    <lineage>
        <taxon>Bacteria</taxon>
        <taxon>Bacillati</taxon>
        <taxon>Actinomycetota</taxon>
        <taxon>Actinomycetes</taxon>
        <taxon>Kitasatosporales</taxon>
        <taxon>Streptomycetaceae</taxon>
        <taxon>Streptomyces</taxon>
    </lineage>
</organism>
<dbReference type="KEGG" id="slau:SLA_4051"/>
<name>A0A160P390_STRLU</name>
<sequence length="437" mass="45922">MTTENNTENRAETRVVVIGGGYAGVMAANRLTRDPRVRVDLVNPRPEFVDRVRLHQLAGGTHAATADYRELLAGRVRLVVGSVTRIDTAARELELAGTDAREGNGRTQDQDQGQGQGQGQGRKLAYDYLVYAVGSGSADPGVPGAAEFAYPLADLEETHRLRTVLDDTPDTRTVTVVGAGPTGIETAAELAEQGRRVTLAAGGELGPYLHPKGRRAVARRLAALGVTVLTGPGARVAAVSRESVTLADGRELPSAVTVWTVGFGVPDLAARSGLRTDALGRLLTDETLTSVDDDRIVAAGDSAAPSGLPLRMSCQAALPLGAHAADTVLHRIAGERATPIAMGFAGQCLSLGRRAGLFQVARKDDVARGIHLAGRPAASVKEYVCASIVKQLTREGQKPGSLTWEWLKDPKRAERLRARTGTATVPTAPTAPTAAHS</sequence>
<protein>
    <submittedName>
        <fullName evidence="8">NADH dehydrogenase</fullName>
    </submittedName>
</protein>
<dbReference type="GO" id="GO:0019646">
    <property type="term" value="P:aerobic electron transport chain"/>
    <property type="evidence" value="ECO:0007669"/>
    <property type="project" value="TreeGrafter"/>
</dbReference>
<accession>A0A160P390</accession>
<evidence type="ECO:0000256" key="6">
    <source>
        <dbReference type="SAM" id="MobiDB-lite"/>
    </source>
</evidence>
<dbReference type="InterPro" id="IPR051169">
    <property type="entry name" value="NADH-Q_oxidoreductase"/>
</dbReference>
<evidence type="ECO:0000256" key="1">
    <source>
        <dbReference type="ARBA" id="ARBA00001974"/>
    </source>
</evidence>
<feature type="compositionally biased region" description="Low complexity" evidence="6">
    <location>
        <begin position="419"/>
        <end position="437"/>
    </location>
</feature>
<dbReference type="PANTHER" id="PTHR42913:SF3">
    <property type="entry name" value="64 KDA MITOCHONDRIAL NADH DEHYDROGENASE (EUROFUNG)"/>
    <property type="match status" value="1"/>
</dbReference>
<dbReference type="SUPFAM" id="SSF51905">
    <property type="entry name" value="FAD/NAD(P)-binding domain"/>
    <property type="match status" value="1"/>
</dbReference>
<keyword evidence="3" id="KW-0285">Flavoprotein</keyword>
<feature type="region of interest" description="Disordered" evidence="6">
    <location>
        <begin position="418"/>
        <end position="437"/>
    </location>
</feature>
<evidence type="ECO:0000256" key="4">
    <source>
        <dbReference type="ARBA" id="ARBA00022827"/>
    </source>
</evidence>
<evidence type="ECO:0000256" key="5">
    <source>
        <dbReference type="ARBA" id="ARBA00023002"/>
    </source>
</evidence>
<gene>
    <name evidence="8" type="ORF">SLA_4051</name>
</gene>
<evidence type="ECO:0000313" key="8">
    <source>
        <dbReference type="EMBL" id="BAU84940.1"/>
    </source>
</evidence>
<evidence type="ECO:0000256" key="2">
    <source>
        <dbReference type="ARBA" id="ARBA00005272"/>
    </source>
</evidence>
<dbReference type="PANTHER" id="PTHR42913">
    <property type="entry name" value="APOPTOSIS-INDUCING FACTOR 1"/>
    <property type="match status" value="1"/>
</dbReference>